<organism evidence="2 3">
    <name type="scientific">Cuscuta campestris</name>
    <dbReference type="NCBI Taxonomy" id="132261"/>
    <lineage>
        <taxon>Eukaryota</taxon>
        <taxon>Viridiplantae</taxon>
        <taxon>Streptophyta</taxon>
        <taxon>Embryophyta</taxon>
        <taxon>Tracheophyta</taxon>
        <taxon>Spermatophyta</taxon>
        <taxon>Magnoliopsida</taxon>
        <taxon>eudicotyledons</taxon>
        <taxon>Gunneridae</taxon>
        <taxon>Pentapetalae</taxon>
        <taxon>asterids</taxon>
        <taxon>lamiids</taxon>
        <taxon>Solanales</taxon>
        <taxon>Convolvulaceae</taxon>
        <taxon>Cuscuteae</taxon>
        <taxon>Cuscuta</taxon>
        <taxon>Cuscuta subgen. Grammica</taxon>
        <taxon>Cuscuta sect. Cleistogrammica</taxon>
    </lineage>
</organism>
<gene>
    <name evidence="2" type="ORF">CCAM_LOCUS17915</name>
</gene>
<accession>A0A484LJ02</accession>
<protein>
    <submittedName>
        <fullName evidence="2">Uncharacterized protein</fullName>
    </submittedName>
</protein>
<feature type="transmembrane region" description="Helical" evidence="1">
    <location>
        <begin position="24"/>
        <end position="43"/>
    </location>
</feature>
<dbReference type="AlphaFoldDB" id="A0A484LJ02"/>
<sequence length="76" mass="8544">MTCCFAFLLPVKTAARRQSTSFSFSIALAFVSVSAITRPVFLLSQQLRRKKTQLCSMVYVKEEEEGARKSSKVSTF</sequence>
<dbReference type="EMBL" id="OOIL02001498">
    <property type="protein sequence ID" value="VFQ76139.1"/>
    <property type="molecule type" value="Genomic_DNA"/>
</dbReference>
<keyword evidence="3" id="KW-1185">Reference proteome</keyword>
<evidence type="ECO:0000313" key="3">
    <source>
        <dbReference type="Proteomes" id="UP000595140"/>
    </source>
</evidence>
<keyword evidence="1" id="KW-0812">Transmembrane</keyword>
<keyword evidence="1" id="KW-1133">Transmembrane helix</keyword>
<name>A0A484LJ02_9ASTE</name>
<keyword evidence="1" id="KW-0472">Membrane</keyword>
<evidence type="ECO:0000313" key="2">
    <source>
        <dbReference type="EMBL" id="VFQ76139.1"/>
    </source>
</evidence>
<proteinExistence type="predicted"/>
<reference evidence="2 3" key="1">
    <citation type="submission" date="2018-04" db="EMBL/GenBank/DDBJ databases">
        <authorList>
            <person name="Vogel A."/>
        </authorList>
    </citation>
    <scope>NUCLEOTIDE SEQUENCE [LARGE SCALE GENOMIC DNA]</scope>
</reference>
<evidence type="ECO:0000256" key="1">
    <source>
        <dbReference type="SAM" id="Phobius"/>
    </source>
</evidence>
<dbReference type="Proteomes" id="UP000595140">
    <property type="component" value="Unassembled WGS sequence"/>
</dbReference>